<evidence type="ECO:0000313" key="1">
    <source>
        <dbReference type="EMBL" id="KAH3843835.1"/>
    </source>
</evidence>
<protein>
    <submittedName>
        <fullName evidence="1">Uncharacterized protein</fullName>
    </submittedName>
</protein>
<name>A0A9D4KQC8_DREPO</name>
<organism evidence="1 2">
    <name type="scientific">Dreissena polymorpha</name>
    <name type="common">Zebra mussel</name>
    <name type="synonym">Mytilus polymorpha</name>
    <dbReference type="NCBI Taxonomy" id="45954"/>
    <lineage>
        <taxon>Eukaryota</taxon>
        <taxon>Metazoa</taxon>
        <taxon>Spiralia</taxon>
        <taxon>Lophotrochozoa</taxon>
        <taxon>Mollusca</taxon>
        <taxon>Bivalvia</taxon>
        <taxon>Autobranchia</taxon>
        <taxon>Heteroconchia</taxon>
        <taxon>Euheterodonta</taxon>
        <taxon>Imparidentia</taxon>
        <taxon>Neoheterodontei</taxon>
        <taxon>Myida</taxon>
        <taxon>Dreissenoidea</taxon>
        <taxon>Dreissenidae</taxon>
        <taxon>Dreissena</taxon>
    </lineage>
</organism>
<dbReference type="AlphaFoldDB" id="A0A9D4KQC8"/>
<sequence length="60" mass="7372">MMMDDDYDRRRHNAFEGCQRDTTIAYDGQRRTTNNEYIDYKERRLRQKNYSLQALRASFS</sequence>
<reference evidence="1" key="2">
    <citation type="submission" date="2020-11" db="EMBL/GenBank/DDBJ databases">
        <authorList>
            <person name="McCartney M.A."/>
            <person name="Auch B."/>
            <person name="Kono T."/>
            <person name="Mallez S."/>
            <person name="Becker A."/>
            <person name="Gohl D.M."/>
            <person name="Silverstein K.A.T."/>
            <person name="Koren S."/>
            <person name="Bechman K.B."/>
            <person name="Herman A."/>
            <person name="Abrahante J.E."/>
            <person name="Garbe J."/>
        </authorList>
    </citation>
    <scope>NUCLEOTIDE SEQUENCE</scope>
    <source>
        <strain evidence="1">Duluth1</strain>
        <tissue evidence="1">Whole animal</tissue>
    </source>
</reference>
<gene>
    <name evidence="1" type="ORF">DPMN_117366</name>
</gene>
<proteinExistence type="predicted"/>
<keyword evidence="2" id="KW-1185">Reference proteome</keyword>
<dbReference type="Proteomes" id="UP000828390">
    <property type="component" value="Unassembled WGS sequence"/>
</dbReference>
<dbReference type="EMBL" id="JAIWYP010000004">
    <property type="protein sequence ID" value="KAH3843835.1"/>
    <property type="molecule type" value="Genomic_DNA"/>
</dbReference>
<comment type="caution">
    <text evidence="1">The sequence shown here is derived from an EMBL/GenBank/DDBJ whole genome shotgun (WGS) entry which is preliminary data.</text>
</comment>
<accession>A0A9D4KQC8</accession>
<evidence type="ECO:0000313" key="2">
    <source>
        <dbReference type="Proteomes" id="UP000828390"/>
    </source>
</evidence>
<reference evidence="1" key="1">
    <citation type="journal article" date="2019" name="bioRxiv">
        <title>The Genome of the Zebra Mussel, Dreissena polymorpha: A Resource for Invasive Species Research.</title>
        <authorList>
            <person name="McCartney M.A."/>
            <person name="Auch B."/>
            <person name="Kono T."/>
            <person name="Mallez S."/>
            <person name="Zhang Y."/>
            <person name="Obille A."/>
            <person name="Becker A."/>
            <person name="Abrahante J.E."/>
            <person name="Garbe J."/>
            <person name="Badalamenti J.P."/>
            <person name="Herman A."/>
            <person name="Mangelson H."/>
            <person name="Liachko I."/>
            <person name="Sullivan S."/>
            <person name="Sone E.D."/>
            <person name="Koren S."/>
            <person name="Silverstein K.A.T."/>
            <person name="Beckman K.B."/>
            <person name="Gohl D.M."/>
        </authorList>
    </citation>
    <scope>NUCLEOTIDE SEQUENCE</scope>
    <source>
        <strain evidence="1">Duluth1</strain>
        <tissue evidence="1">Whole animal</tissue>
    </source>
</reference>